<sequence>MKPKPEQKGSGLHAVKWALVDKFGAQLVLLVNMLVLARLLSPEDFGLVGILYIFLSVASALVDSGMGEGLSGNRI</sequence>
<organism evidence="2 3">
    <name type="scientific">Pedobacter roseus</name>
    <dbReference type="NCBI Taxonomy" id="336820"/>
    <lineage>
        <taxon>Bacteria</taxon>
        <taxon>Pseudomonadati</taxon>
        <taxon>Bacteroidota</taxon>
        <taxon>Sphingobacteriia</taxon>
        <taxon>Sphingobacteriales</taxon>
        <taxon>Sphingobacteriaceae</taxon>
        <taxon>Pedobacter</taxon>
    </lineage>
</organism>
<gene>
    <name evidence="2" type="ORF">H9L23_09450</name>
</gene>
<evidence type="ECO:0000313" key="2">
    <source>
        <dbReference type="EMBL" id="QNN44272.1"/>
    </source>
</evidence>
<dbReference type="Pfam" id="PF13440">
    <property type="entry name" value="Polysacc_synt_3"/>
    <property type="match status" value="1"/>
</dbReference>
<keyword evidence="1" id="KW-0472">Membrane</keyword>
<dbReference type="KEGG" id="proe:H9L23_09450"/>
<dbReference type="EMBL" id="CP060723">
    <property type="protein sequence ID" value="QNN44272.1"/>
    <property type="molecule type" value="Genomic_DNA"/>
</dbReference>
<keyword evidence="1" id="KW-0812">Transmembrane</keyword>
<keyword evidence="1" id="KW-1133">Transmembrane helix</keyword>
<evidence type="ECO:0000256" key="1">
    <source>
        <dbReference type="SAM" id="Phobius"/>
    </source>
</evidence>
<evidence type="ECO:0000313" key="3">
    <source>
        <dbReference type="Proteomes" id="UP000515806"/>
    </source>
</evidence>
<feature type="transmembrane region" description="Helical" evidence="1">
    <location>
        <begin position="45"/>
        <end position="62"/>
    </location>
</feature>
<feature type="transmembrane region" description="Helical" evidence="1">
    <location>
        <begin position="20"/>
        <end position="39"/>
    </location>
</feature>
<dbReference type="Proteomes" id="UP000515806">
    <property type="component" value="Chromosome"/>
</dbReference>
<proteinExistence type="predicted"/>
<reference evidence="2 3" key="1">
    <citation type="submission" date="2020-08" db="EMBL/GenBank/DDBJ databases">
        <title>Genome sequence of Pedobacter roseus KACC 11594T.</title>
        <authorList>
            <person name="Hyun D.-W."/>
            <person name="Bae J.-W."/>
        </authorList>
    </citation>
    <scope>NUCLEOTIDE SEQUENCE [LARGE SCALE GENOMIC DNA]</scope>
    <source>
        <strain evidence="2 3">KACC 11594</strain>
    </source>
</reference>
<accession>A0A7G9QLP7</accession>
<dbReference type="AlphaFoldDB" id="A0A7G9QLP7"/>
<dbReference type="RefSeq" id="WP_187594717.1">
    <property type="nucleotide sequence ID" value="NZ_CP060723.1"/>
</dbReference>
<name>A0A7G9QLP7_9SPHI</name>
<protein>
    <submittedName>
        <fullName evidence="2">Oligosaccharide flippase family protein</fullName>
    </submittedName>
</protein>
<keyword evidence="3" id="KW-1185">Reference proteome</keyword>